<feature type="non-terminal residue" evidence="1">
    <location>
        <position position="92"/>
    </location>
</feature>
<name>A0A9P6IH30_9FUNG</name>
<protein>
    <recommendedName>
        <fullName evidence="3">F-box domain-containing protein</fullName>
    </recommendedName>
</protein>
<dbReference type="SUPFAM" id="SSF81383">
    <property type="entry name" value="F-box domain"/>
    <property type="match status" value="1"/>
</dbReference>
<keyword evidence="2" id="KW-1185">Reference proteome</keyword>
<evidence type="ECO:0000313" key="1">
    <source>
        <dbReference type="EMBL" id="KAF9917440.1"/>
    </source>
</evidence>
<dbReference type="AlphaFoldDB" id="A0A9P6IH30"/>
<dbReference type="OrthoDB" id="2407683at2759"/>
<dbReference type="InterPro" id="IPR036047">
    <property type="entry name" value="F-box-like_dom_sf"/>
</dbReference>
<accession>A0A9P6IH30</accession>
<proteinExistence type="predicted"/>
<reference evidence="1" key="1">
    <citation type="journal article" date="2020" name="Fungal Divers.">
        <title>Resolving the Mortierellaceae phylogeny through synthesis of multi-gene phylogenetics and phylogenomics.</title>
        <authorList>
            <person name="Vandepol N."/>
            <person name="Liber J."/>
            <person name="Desiro A."/>
            <person name="Na H."/>
            <person name="Kennedy M."/>
            <person name="Barry K."/>
            <person name="Grigoriev I.V."/>
            <person name="Miller A.N."/>
            <person name="O'Donnell K."/>
            <person name="Stajich J.E."/>
            <person name="Bonito G."/>
        </authorList>
    </citation>
    <scope>NUCLEOTIDE SEQUENCE</scope>
    <source>
        <strain evidence="1">MES-2147</strain>
    </source>
</reference>
<evidence type="ECO:0008006" key="3">
    <source>
        <dbReference type="Google" id="ProtNLM"/>
    </source>
</evidence>
<gene>
    <name evidence="1" type="ORF">BGZ65_012878</name>
</gene>
<sequence length="92" mass="10745">MQSAPLEILEIVSYVASHVRKRDLTAGALVSKTWYQAFNPFIWHSINWKHGRQVLPKHTQFVRAFRIGDDINKERNRVLDLRFPNLVSLDMG</sequence>
<comment type="caution">
    <text evidence="1">The sequence shown here is derived from an EMBL/GenBank/DDBJ whole genome shotgun (WGS) entry which is preliminary data.</text>
</comment>
<organism evidence="1 2">
    <name type="scientific">Modicella reniformis</name>
    <dbReference type="NCBI Taxonomy" id="1440133"/>
    <lineage>
        <taxon>Eukaryota</taxon>
        <taxon>Fungi</taxon>
        <taxon>Fungi incertae sedis</taxon>
        <taxon>Mucoromycota</taxon>
        <taxon>Mortierellomycotina</taxon>
        <taxon>Mortierellomycetes</taxon>
        <taxon>Mortierellales</taxon>
        <taxon>Mortierellaceae</taxon>
        <taxon>Modicella</taxon>
    </lineage>
</organism>
<evidence type="ECO:0000313" key="2">
    <source>
        <dbReference type="Proteomes" id="UP000749646"/>
    </source>
</evidence>
<dbReference type="Proteomes" id="UP000749646">
    <property type="component" value="Unassembled WGS sequence"/>
</dbReference>
<dbReference type="EMBL" id="JAAAHW010011789">
    <property type="protein sequence ID" value="KAF9917440.1"/>
    <property type="molecule type" value="Genomic_DNA"/>
</dbReference>